<name>A0ABD2JGC1_9BILA</name>
<dbReference type="Proteomes" id="UP001620626">
    <property type="component" value="Unassembled WGS sequence"/>
</dbReference>
<keyword evidence="2" id="KW-1185">Reference proteome</keyword>
<evidence type="ECO:0000313" key="1">
    <source>
        <dbReference type="EMBL" id="KAL3089622.1"/>
    </source>
</evidence>
<evidence type="ECO:0000313" key="2">
    <source>
        <dbReference type="Proteomes" id="UP001620626"/>
    </source>
</evidence>
<proteinExistence type="predicted"/>
<accession>A0ABD2JGC1</accession>
<sequence>MVLPVISHRLTKIRSENRIRLIKTAFVFSLCAAVANLIEVLKYYVFPNRTIDNEDKLYPPTYYKALENEILIQRLYHGDFVGQTRSPIFIAHQWTHSTMRGHFGCDHIGGT</sequence>
<dbReference type="EMBL" id="JBICBT010000979">
    <property type="protein sequence ID" value="KAL3089622.1"/>
    <property type="molecule type" value="Genomic_DNA"/>
</dbReference>
<organism evidence="1 2">
    <name type="scientific">Heterodera trifolii</name>
    <dbReference type="NCBI Taxonomy" id="157864"/>
    <lineage>
        <taxon>Eukaryota</taxon>
        <taxon>Metazoa</taxon>
        <taxon>Ecdysozoa</taxon>
        <taxon>Nematoda</taxon>
        <taxon>Chromadorea</taxon>
        <taxon>Rhabditida</taxon>
        <taxon>Tylenchina</taxon>
        <taxon>Tylenchomorpha</taxon>
        <taxon>Tylenchoidea</taxon>
        <taxon>Heteroderidae</taxon>
        <taxon>Heteroderinae</taxon>
        <taxon>Heterodera</taxon>
    </lineage>
</organism>
<gene>
    <name evidence="1" type="ORF">niasHT_024859</name>
</gene>
<protein>
    <submittedName>
        <fullName evidence="1">Uncharacterized protein</fullName>
    </submittedName>
</protein>
<dbReference type="AlphaFoldDB" id="A0ABD2JGC1"/>
<comment type="caution">
    <text evidence="1">The sequence shown here is derived from an EMBL/GenBank/DDBJ whole genome shotgun (WGS) entry which is preliminary data.</text>
</comment>
<reference evidence="1 2" key="1">
    <citation type="submission" date="2024-10" db="EMBL/GenBank/DDBJ databases">
        <authorList>
            <person name="Kim D."/>
        </authorList>
    </citation>
    <scope>NUCLEOTIDE SEQUENCE [LARGE SCALE GENOMIC DNA]</scope>
    <source>
        <strain evidence="1">BH-2024</strain>
    </source>
</reference>